<reference evidence="2" key="1">
    <citation type="journal article" date="2006" name="PLoS Biol.">
        <title>Macronuclear genome sequence of the ciliate Tetrahymena thermophila, a model eukaryote.</title>
        <authorList>
            <person name="Eisen J.A."/>
            <person name="Coyne R.S."/>
            <person name="Wu M."/>
            <person name="Wu D."/>
            <person name="Thiagarajan M."/>
            <person name="Wortman J.R."/>
            <person name="Badger J.H."/>
            <person name="Ren Q."/>
            <person name="Amedeo P."/>
            <person name="Jones K.M."/>
            <person name="Tallon L.J."/>
            <person name="Delcher A.L."/>
            <person name="Salzberg S.L."/>
            <person name="Silva J.C."/>
            <person name="Haas B.J."/>
            <person name="Majoros W.H."/>
            <person name="Farzad M."/>
            <person name="Carlton J.M."/>
            <person name="Smith R.K. Jr."/>
            <person name="Garg J."/>
            <person name="Pearlman R.E."/>
            <person name="Karrer K.M."/>
            <person name="Sun L."/>
            <person name="Manning G."/>
            <person name="Elde N.C."/>
            <person name="Turkewitz A.P."/>
            <person name="Asai D.J."/>
            <person name="Wilkes D.E."/>
            <person name="Wang Y."/>
            <person name="Cai H."/>
            <person name="Collins K."/>
            <person name="Stewart B.A."/>
            <person name="Lee S.R."/>
            <person name="Wilamowska K."/>
            <person name="Weinberg Z."/>
            <person name="Ruzzo W.L."/>
            <person name="Wloga D."/>
            <person name="Gaertig J."/>
            <person name="Frankel J."/>
            <person name="Tsao C.-C."/>
            <person name="Gorovsky M.A."/>
            <person name="Keeling P.J."/>
            <person name="Waller R.F."/>
            <person name="Patron N.J."/>
            <person name="Cherry J.M."/>
            <person name="Stover N.A."/>
            <person name="Krieger C.J."/>
            <person name="del Toro C."/>
            <person name="Ryder H.F."/>
            <person name="Williamson S.C."/>
            <person name="Barbeau R.A."/>
            <person name="Hamilton E.P."/>
            <person name="Orias E."/>
        </authorList>
    </citation>
    <scope>NUCLEOTIDE SEQUENCE [LARGE SCALE GENOMIC DNA]</scope>
    <source>
        <strain evidence="2">SB210</strain>
    </source>
</reference>
<sequence>MQANQIYLKFCTNFHQLNFQMFIFYDNFYGFEVDVNYLIQKQLHISQIKIQKSYFQKILISQKQLKRCANLRELQNGIASNIFSTIKNSIKIWIQRYQKPFCSKICHYWAYINKDYKQNIHATNNDYIYKQERIILIKIFQLAFVDYQMHIYLVQIDRQVDRYENDWFVNSQVH</sequence>
<evidence type="ECO:0000313" key="1">
    <source>
        <dbReference type="EMBL" id="EWS71970.1"/>
    </source>
</evidence>
<dbReference type="EMBL" id="GG662464">
    <property type="protein sequence ID" value="EWS71970.1"/>
    <property type="molecule type" value="Genomic_DNA"/>
</dbReference>
<proteinExistence type="predicted"/>
<accession>W7WYK7</accession>
<dbReference type="InParanoid" id="W7WYK7"/>
<evidence type="ECO:0000313" key="2">
    <source>
        <dbReference type="Proteomes" id="UP000009168"/>
    </source>
</evidence>
<organism evidence="1 2">
    <name type="scientific">Tetrahymena thermophila (strain SB210)</name>
    <dbReference type="NCBI Taxonomy" id="312017"/>
    <lineage>
        <taxon>Eukaryota</taxon>
        <taxon>Sar</taxon>
        <taxon>Alveolata</taxon>
        <taxon>Ciliophora</taxon>
        <taxon>Intramacronucleata</taxon>
        <taxon>Oligohymenophorea</taxon>
        <taxon>Hymenostomatida</taxon>
        <taxon>Tetrahymenina</taxon>
        <taxon>Tetrahymenidae</taxon>
        <taxon>Tetrahymena</taxon>
    </lineage>
</organism>
<dbReference type="GeneID" id="24439061"/>
<gene>
    <name evidence="1" type="ORF">TTHERM_000455537</name>
</gene>
<protein>
    <submittedName>
        <fullName evidence="1">Uncharacterized protein</fullName>
    </submittedName>
</protein>
<dbReference type="KEGG" id="tet:TTHERM_000455537"/>
<dbReference type="Proteomes" id="UP000009168">
    <property type="component" value="Unassembled WGS sequence"/>
</dbReference>
<dbReference type="AlphaFoldDB" id="W7WYK7"/>
<name>W7WYK7_TETTS</name>
<dbReference type="RefSeq" id="XP_012655470.1">
    <property type="nucleotide sequence ID" value="XM_012800016.1"/>
</dbReference>
<keyword evidence="2" id="KW-1185">Reference proteome</keyword>